<dbReference type="Proteomes" id="UP000184050">
    <property type="component" value="Unassembled WGS sequence"/>
</dbReference>
<keyword evidence="1" id="KW-1133">Transmembrane helix</keyword>
<dbReference type="EMBL" id="FQZE01000022">
    <property type="protein sequence ID" value="SHJ54447.1"/>
    <property type="molecule type" value="Genomic_DNA"/>
</dbReference>
<dbReference type="InterPro" id="IPR054235">
    <property type="entry name" value="DUF6962"/>
</dbReference>
<organism evidence="2 3">
    <name type="scientific">Tangfeifania diversioriginum</name>
    <dbReference type="NCBI Taxonomy" id="1168035"/>
    <lineage>
        <taxon>Bacteria</taxon>
        <taxon>Pseudomonadati</taxon>
        <taxon>Bacteroidota</taxon>
        <taxon>Bacteroidia</taxon>
        <taxon>Marinilabiliales</taxon>
        <taxon>Prolixibacteraceae</taxon>
        <taxon>Tangfeifania</taxon>
    </lineage>
</organism>
<keyword evidence="3" id="KW-1185">Reference proteome</keyword>
<protein>
    <submittedName>
        <fullName evidence="2">Uncharacterized protein</fullName>
    </submittedName>
</protein>
<proteinExistence type="predicted"/>
<evidence type="ECO:0000313" key="2">
    <source>
        <dbReference type="EMBL" id="SHJ54447.1"/>
    </source>
</evidence>
<feature type="transmembrane region" description="Helical" evidence="1">
    <location>
        <begin position="47"/>
        <end position="75"/>
    </location>
</feature>
<feature type="transmembrane region" description="Helical" evidence="1">
    <location>
        <begin position="174"/>
        <end position="193"/>
    </location>
</feature>
<keyword evidence="1" id="KW-0472">Membrane</keyword>
<name>A0A1M6K6C0_9BACT</name>
<feature type="transmembrane region" description="Helical" evidence="1">
    <location>
        <begin position="149"/>
        <end position="165"/>
    </location>
</feature>
<reference evidence="2 3" key="1">
    <citation type="submission" date="2016-11" db="EMBL/GenBank/DDBJ databases">
        <authorList>
            <person name="Jaros S."/>
            <person name="Januszkiewicz K."/>
            <person name="Wedrychowicz H."/>
        </authorList>
    </citation>
    <scope>NUCLEOTIDE SEQUENCE [LARGE SCALE GENOMIC DNA]</scope>
    <source>
        <strain evidence="2 3">DSM 27063</strain>
    </source>
</reference>
<dbReference type="STRING" id="1168035.SAMN05444280_12251"/>
<dbReference type="Pfam" id="PF22285">
    <property type="entry name" value="DUF6962"/>
    <property type="match status" value="1"/>
</dbReference>
<feature type="transmembrane region" description="Helical" evidence="1">
    <location>
        <begin position="87"/>
        <end position="105"/>
    </location>
</feature>
<feature type="transmembrane region" description="Helical" evidence="1">
    <location>
        <begin position="199"/>
        <end position="220"/>
    </location>
</feature>
<accession>A0A1M6K6C0</accession>
<feature type="transmembrane region" description="Helical" evidence="1">
    <location>
        <begin position="18"/>
        <end position="35"/>
    </location>
</feature>
<keyword evidence="1" id="KW-0812">Transmembrane</keyword>
<dbReference type="RefSeq" id="WP_073170626.1">
    <property type="nucleotide sequence ID" value="NZ_FQZE01000022.1"/>
</dbReference>
<gene>
    <name evidence="2" type="ORF">SAMN05444280_12251</name>
</gene>
<feature type="transmembrane region" description="Helical" evidence="1">
    <location>
        <begin position="125"/>
        <end position="143"/>
    </location>
</feature>
<dbReference type="AlphaFoldDB" id="A0A1M6K6C0"/>
<evidence type="ECO:0000313" key="3">
    <source>
        <dbReference type="Proteomes" id="UP000184050"/>
    </source>
</evidence>
<dbReference type="OrthoDB" id="1523094at2"/>
<evidence type="ECO:0000256" key="1">
    <source>
        <dbReference type="SAM" id="Phobius"/>
    </source>
</evidence>
<sequence length="230" mass="26640">MQELNTVYLWGIRIDEPVVTVTDLLVSFLCFLYAYKIHQSGKTEKTFLYFKIYFFTMGIATFLGGVVGHAFLYLFENFRGELFYWKLPGWIMSMISIMFVERAAIEHTRIYLNKSIVNSFKVVNIIEFLIFLTLTVTTLNFFFVEFHSGYGLMFVVLSLESFLFYKTRNIAGKYILTGIGFAAVAALIFMNEISPHQWFNYASTSHVLMAIAATFFYLGAIRIDMSEIKQ</sequence>